<accession>A0A9E7K3Q9</accession>
<keyword evidence="3" id="KW-0238">DNA-binding</keyword>
<sequence length="168" mass="18485">MGYELKTVYEPDSGMIRSGSLGKKQKDCILPIREADGVVTDVCDLKKARLLGTTQLHHQFVAAVNALGLDKALPKKILEIMKVQHLTREQVASHLLKYRLQLKRSSSWAAVESVESSPFDANEETQNNEFVVPNLSAALGQLEGVVMGNYGNKAGQSSKQLAWHDRGP</sequence>
<evidence type="ECO:0000256" key="5">
    <source>
        <dbReference type="ARBA" id="ARBA00023242"/>
    </source>
</evidence>
<dbReference type="PANTHER" id="PTHR31442:SF40">
    <property type="entry name" value="HOMEODOMAIN-LIKE SUPERFAMILY PROTEIN"/>
    <property type="match status" value="1"/>
</dbReference>
<dbReference type="GO" id="GO:0003677">
    <property type="term" value="F:DNA binding"/>
    <property type="evidence" value="ECO:0007669"/>
    <property type="project" value="UniProtKB-KW"/>
</dbReference>
<dbReference type="GO" id="GO:0003700">
    <property type="term" value="F:DNA-binding transcription factor activity"/>
    <property type="evidence" value="ECO:0007669"/>
    <property type="project" value="InterPro"/>
</dbReference>
<dbReference type="EMBL" id="CP097507">
    <property type="protein sequence ID" value="URE03681.1"/>
    <property type="molecule type" value="Genomic_DNA"/>
</dbReference>
<dbReference type="SUPFAM" id="SSF46689">
    <property type="entry name" value="Homeodomain-like"/>
    <property type="match status" value="1"/>
</dbReference>
<dbReference type="GO" id="GO:0005634">
    <property type="term" value="C:nucleus"/>
    <property type="evidence" value="ECO:0007669"/>
    <property type="project" value="UniProtKB-SubCell"/>
</dbReference>
<evidence type="ECO:0000256" key="3">
    <source>
        <dbReference type="ARBA" id="ARBA00023125"/>
    </source>
</evidence>
<evidence type="ECO:0000256" key="2">
    <source>
        <dbReference type="ARBA" id="ARBA00023015"/>
    </source>
</evidence>
<dbReference type="PANTHER" id="PTHR31442">
    <property type="entry name" value="HOMEODOMAIN-LIKE SUPERFAMILY PROTEIN-RELATED"/>
    <property type="match status" value="1"/>
</dbReference>
<dbReference type="FunFam" id="1.10.10.60:FF:000007">
    <property type="entry name" value="Two-component response regulator"/>
    <property type="match status" value="1"/>
</dbReference>
<reference evidence="6" key="1">
    <citation type="submission" date="2022-05" db="EMBL/GenBank/DDBJ databases">
        <title>The Musa troglodytarum L. genome provides insights into the mechanism of non-climacteric behaviour and enrichment of carotenoids.</title>
        <authorList>
            <person name="Wang J."/>
        </authorList>
    </citation>
    <scope>NUCLEOTIDE SEQUENCE</scope>
    <source>
        <tissue evidence="6">Leaf</tissue>
    </source>
</reference>
<dbReference type="Gene3D" id="1.10.10.60">
    <property type="entry name" value="Homeodomain-like"/>
    <property type="match status" value="1"/>
</dbReference>
<dbReference type="Proteomes" id="UP001055439">
    <property type="component" value="Chromosome 5"/>
</dbReference>
<evidence type="ECO:0000256" key="1">
    <source>
        <dbReference type="ARBA" id="ARBA00004123"/>
    </source>
</evidence>
<dbReference type="NCBIfam" id="TIGR01557">
    <property type="entry name" value="myb_SHAQKYF"/>
    <property type="match status" value="1"/>
</dbReference>
<dbReference type="OrthoDB" id="60033at2759"/>
<keyword evidence="2" id="KW-0805">Transcription regulation</keyword>
<keyword evidence="5" id="KW-0539">Nucleus</keyword>
<dbReference type="InterPro" id="IPR006447">
    <property type="entry name" value="Myb_dom_plants"/>
</dbReference>
<organism evidence="6 7">
    <name type="scientific">Musa troglodytarum</name>
    <name type="common">fe'i banana</name>
    <dbReference type="NCBI Taxonomy" id="320322"/>
    <lineage>
        <taxon>Eukaryota</taxon>
        <taxon>Viridiplantae</taxon>
        <taxon>Streptophyta</taxon>
        <taxon>Embryophyta</taxon>
        <taxon>Tracheophyta</taxon>
        <taxon>Spermatophyta</taxon>
        <taxon>Magnoliopsida</taxon>
        <taxon>Liliopsida</taxon>
        <taxon>Zingiberales</taxon>
        <taxon>Musaceae</taxon>
        <taxon>Musa</taxon>
    </lineage>
</organism>
<comment type="subcellular location">
    <subcellularLocation>
        <location evidence="1">Nucleus</location>
    </subcellularLocation>
</comment>
<dbReference type="InterPro" id="IPR044841">
    <property type="entry name" value="LUX/BOA-like"/>
</dbReference>
<keyword evidence="4" id="KW-0804">Transcription</keyword>
<evidence type="ECO:0000313" key="6">
    <source>
        <dbReference type="EMBL" id="URE03681.1"/>
    </source>
</evidence>
<dbReference type="AlphaFoldDB" id="A0A9E7K3Q9"/>
<evidence type="ECO:0000313" key="7">
    <source>
        <dbReference type="Proteomes" id="UP001055439"/>
    </source>
</evidence>
<gene>
    <name evidence="6" type="ORF">MUK42_21005</name>
</gene>
<evidence type="ECO:0000256" key="4">
    <source>
        <dbReference type="ARBA" id="ARBA00023163"/>
    </source>
</evidence>
<protein>
    <submittedName>
        <fullName evidence="6">Uncharacterized protein</fullName>
    </submittedName>
</protein>
<name>A0A9E7K3Q9_9LILI</name>
<keyword evidence="7" id="KW-1185">Reference proteome</keyword>
<dbReference type="InterPro" id="IPR009057">
    <property type="entry name" value="Homeodomain-like_sf"/>
</dbReference>
<proteinExistence type="predicted"/>